<comment type="similarity">
    <text evidence="5 13">In the C-terminal section; belongs to the HTP reductase family.</text>
</comment>
<dbReference type="GO" id="GO:0009231">
    <property type="term" value="P:riboflavin biosynthetic process"/>
    <property type="evidence" value="ECO:0007669"/>
    <property type="project" value="UniProtKB-KW"/>
</dbReference>
<feature type="active site" description="Proton donor" evidence="14">
    <location>
        <position position="55"/>
    </location>
</feature>
<evidence type="ECO:0000256" key="16">
    <source>
        <dbReference type="PIRSR" id="PIRSR006769-3"/>
    </source>
</evidence>
<dbReference type="GO" id="GO:0008703">
    <property type="term" value="F:5-amino-6-(5-phosphoribosylamino)uracil reductase activity"/>
    <property type="evidence" value="ECO:0007669"/>
    <property type="project" value="UniProtKB-EC"/>
</dbReference>
<dbReference type="GO" id="GO:0008835">
    <property type="term" value="F:diaminohydroxyphosphoribosylaminopyrimidine deaminase activity"/>
    <property type="evidence" value="ECO:0007669"/>
    <property type="project" value="UniProtKB-EC"/>
</dbReference>
<dbReference type="SUPFAM" id="SSF53927">
    <property type="entry name" value="Cytidine deaminase-like"/>
    <property type="match status" value="1"/>
</dbReference>
<dbReference type="InterPro" id="IPR016192">
    <property type="entry name" value="APOBEC/CMP_deaminase_Zn-bd"/>
</dbReference>
<evidence type="ECO:0000259" key="17">
    <source>
        <dbReference type="PROSITE" id="PS51747"/>
    </source>
</evidence>
<evidence type="ECO:0000256" key="8">
    <source>
        <dbReference type="ARBA" id="ARBA00022801"/>
    </source>
</evidence>
<dbReference type="InterPro" id="IPR024072">
    <property type="entry name" value="DHFR-like_dom_sf"/>
</dbReference>
<name>A0A9D1KHE4_9BACT</name>
<evidence type="ECO:0000313" key="19">
    <source>
        <dbReference type="Proteomes" id="UP000886881"/>
    </source>
</evidence>
<dbReference type="GO" id="GO:0050661">
    <property type="term" value="F:NADP binding"/>
    <property type="evidence" value="ECO:0007669"/>
    <property type="project" value="InterPro"/>
</dbReference>
<evidence type="ECO:0000256" key="9">
    <source>
        <dbReference type="ARBA" id="ARBA00022833"/>
    </source>
</evidence>
<evidence type="ECO:0000256" key="2">
    <source>
        <dbReference type="ARBA" id="ARBA00004882"/>
    </source>
</evidence>
<comment type="similarity">
    <text evidence="4 13">In the N-terminal section; belongs to the cytidine and deoxycytidylate deaminase family.</text>
</comment>
<evidence type="ECO:0000256" key="10">
    <source>
        <dbReference type="ARBA" id="ARBA00022857"/>
    </source>
</evidence>
<dbReference type="SUPFAM" id="SSF53597">
    <property type="entry name" value="Dihydrofolate reductase-like"/>
    <property type="match status" value="1"/>
</dbReference>
<dbReference type="InterPro" id="IPR002125">
    <property type="entry name" value="CMP_dCMP_dom"/>
</dbReference>
<feature type="binding site" evidence="15">
    <location>
        <begin position="299"/>
        <end position="305"/>
    </location>
    <ligand>
        <name>NADP(+)</name>
        <dbReference type="ChEBI" id="CHEBI:58349"/>
    </ligand>
</feature>
<feature type="binding site" evidence="15">
    <location>
        <position position="224"/>
    </location>
    <ligand>
        <name>NADP(+)</name>
        <dbReference type="ChEBI" id="CHEBI:58349"/>
    </ligand>
</feature>
<comment type="caution">
    <text evidence="18">The sequence shown here is derived from an EMBL/GenBank/DDBJ whole genome shotgun (WGS) entry which is preliminary data.</text>
</comment>
<evidence type="ECO:0000256" key="5">
    <source>
        <dbReference type="ARBA" id="ARBA00007417"/>
    </source>
</evidence>
<evidence type="ECO:0000256" key="6">
    <source>
        <dbReference type="ARBA" id="ARBA00022619"/>
    </source>
</evidence>
<feature type="binding site" evidence="16">
    <location>
        <position position="78"/>
    </location>
    <ligand>
        <name>Zn(2+)</name>
        <dbReference type="ChEBI" id="CHEBI:29105"/>
        <note>catalytic</note>
    </ligand>
</feature>
<comment type="pathway">
    <text evidence="3 13">Cofactor biosynthesis; riboflavin biosynthesis; 5-amino-6-(D-ribitylamino)uracil from GTP: step 3/4.</text>
</comment>
<accession>A0A9D1KHE4</accession>
<protein>
    <recommendedName>
        <fullName evidence="13">Riboflavin biosynthesis protein RibD</fullName>
    </recommendedName>
    <domain>
        <recommendedName>
            <fullName evidence="13">Diaminohydroxyphosphoribosylaminopyrimidine deaminase</fullName>
            <shortName evidence="13">DRAP deaminase</shortName>
            <ecNumber evidence="13">3.5.4.26</ecNumber>
        </recommendedName>
        <alternativeName>
            <fullName evidence="13">Riboflavin-specific deaminase</fullName>
        </alternativeName>
    </domain>
    <domain>
        <recommendedName>
            <fullName evidence="13">5-amino-6-(5-phosphoribosylamino)uracil reductase</fullName>
            <ecNumber evidence="13">1.1.1.193</ecNumber>
        </recommendedName>
        <alternativeName>
            <fullName evidence="13">HTP reductase</fullName>
        </alternativeName>
    </domain>
</protein>
<dbReference type="FunFam" id="3.40.140.10:FF:000025">
    <property type="entry name" value="Riboflavin biosynthesis protein RibD"/>
    <property type="match status" value="1"/>
</dbReference>
<proteinExistence type="inferred from homology"/>
<evidence type="ECO:0000256" key="11">
    <source>
        <dbReference type="ARBA" id="ARBA00023002"/>
    </source>
</evidence>
<dbReference type="GO" id="GO:0008270">
    <property type="term" value="F:zinc ion binding"/>
    <property type="evidence" value="ECO:0007669"/>
    <property type="project" value="InterPro"/>
</dbReference>
<dbReference type="InterPro" id="IPR016193">
    <property type="entry name" value="Cytidine_deaminase-like"/>
</dbReference>
<dbReference type="EC" id="1.1.1.193" evidence="13"/>
<dbReference type="InterPro" id="IPR004794">
    <property type="entry name" value="Eubact_RibD"/>
</dbReference>
<keyword evidence="11 13" id="KW-0560">Oxidoreductase</keyword>
<evidence type="ECO:0000256" key="12">
    <source>
        <dbReference type="ARBA" id="ARBA00023268"/>
    </source>
</evidence>
<sequence>MWNNEDIKFMRRAMNLSLRGQGRVNPNPMVGAVIVRDGRVLAEGWHRTYGGLHAETDALSGCTEDVSGATMYVTLEPCCHWGKQPPCTDAIVRANISRVVVGTTDPNPLVAGKGLKILGDHGIAVESGLLEEEIRQLNRVFIKYITEKRPWVVLKWAMTLDGRIAATGGDSRWVSGEESRRFVHELRGSCMSIAAGSGTVASDDPMLNCRVGGLRQPLRIVVSSSGSLSPDSAIAATAREFPAMLVHTSAAPSSRLNALRDKGVRTLECLPTPEGRVDLSEMLGRLGELQLDSLLVEGGPELNWSFVEAGLADEFYVFTAPRLIGGKTAPGAVGGPGFPLMSQALPMELESVSRCGEDIMIHGFPKRCSQE</sequence>
<dbReference type="CDD" id="cd01284">
    <property type="entry name" value="Riboflavin_deaminase-reductase"/>
    <property type="match status" value="1"/>
</dbReference>
<feature type="binding site" evidence="15">
    <location>
        <position position="297"/>
    </location>
    <ligand>
        <name>substrate</name>
    </ligand>
</feature>
<dbReference type="Pfam" id="PF00383">
    <property type="entry name" value="dCMP_cyt_deam_1"/>
    <property type="match status" value="1"/>
</dbReference>
<reference evidence="18" key="1">
    <citation type="submission" date="2020-10" db="EMBL/GenBank/DDBJ databases">
        <authorList>
            <person name="Gilroy R."/>
        </authorList>
    </citation>
    <scope>NUCLEOTIDE SEQUENCE</scope>
    <source>
        <strain evidence="18">ChiHecec2B26-709</strain>
    </source>
</reference>
<feature type="binding site" evidence="15">
    <location>
        <position position="187"/>
    </location>
    <ligand>
        <name>substrate</name>
    </ligand>
</feature>
<organism evidence="18 19">
    <name type="scientific">Candidatus Cryptobacteroides merdipullorum</name>
    <dbReference type="NCBI Taxonomy" id="2840771"/>
    <lineage>
        <taxon>Bacteria</taxon>
        <taxon>Pseudomonadati</taxon>
        <taxon>Bacteroidota</taxon>
        <taxon>Bacteroidia</taxon>
        <taxon>Bacteroidales</taxon>
        <taxon>Candidatus Cryptobacteroides</taxon>
    </lineage>
</organism>
<dbReference type="InterPro" id="IPR050765">
    <property type="entry name" value="Riboflavin_Biosynth_HTPR"/>
</dbReference>
<dbReference type="AlphaFoldDB" id="A0A9D1KHE4"/>
<reference evidence="18" key="2">
    <citation type="journal article" date="2021" name="PeerJ">
        <title>Extensive microbial diversity within the chicken gut microbiome revealed by metagenomics and culture.</title>
        <authorList>
            <person name="Gilroy R."/>
            <person name="Ravi A."/>
            <person name="Getino M."/>
            <person name="Pursley I."/>
            <person name="Horton D.L."/>
            <person name="Alikhan N.F."/>
            <person name="Baker D."/>
            <person name="Gharbi K."/>
            <person name="Hall N."/>
            <person name="Watson M."/>
            <person name="Adriaenssens E.M."/>
            <person name="Foster-Nyarko E."/>
            <person name="Jarju S."/>
            <person name="Secka A."/>
            <person name="Antonio M."/>
            <person name="Oren A."/>
            <person name="Chaudhuri R.R."/>
            <person name="La Ragione R."/>
            <person name="Hildebrand F."/>
            <person name="Pallen M.J."/>
        </authorList>
    </citation>
    <scope>NUCLEOTIDE SEQUENCE</scope>
    <source>
        <strain evidence="18">ChiHecec2B26-709</strain>
    </source>
</reference>
<evidence type="ECO:0000256" key="15">
    <source>
        <dbReference type="PIRSR" id="PIRSR006769-2"/>
    </source>
</evidence>
<dbReference type="InterPro" id="IPR011549">
    <property type="entry name" value="RibD_C"/>
</dbReference>
<evidence type="ECO:0000256" key="13">
    <source>
        <dbReference type="PIRNR" id="PIRNR006769"/>
    </source>
</evidence>
<dbReference type="Gene3D" id="3.40.430.10">
    <property type="entry name" value="Dihydrofolate Reductase, subunit A"/>
    <property type="match status" value="1"/>
</dbReference>
<dbReference type="NCBIfam" id="TIGR00326">
    <property type="entry name" value="eubact_ribD"/>
    <property type="match status" value="1"/>
</dbReference>
<comment type="pathway">
    <text evidence="2 13">Cofactor biosynthesis; riboflavin biosynthesis; 5-amino-6-(D-ribitylamino)uracil from GTP: step 2/4.</text>
</comment>
<evidence type="ECO:0000256" key="1">
    <source>
        <dbReference type="ARBA" id="ARBA00002151"/>
    </source>
</evidence>
<evidence type="ECO:0000256" key="4">
    <source>
        <dbReference type="ARBA" id="ARBA00005259"/>
    </source>
</evidence>
<dbReference type="Pfam" id="PF01872">
    <property type="entry name" value="RibD_C"/>
    <property type="match status" value="1"/>
</dbReference>
<keyword evidence="8 13" id="KW-0378">Hydrolase</keyword>
<dbReference type="PANTHER" id="PTHR38011:SF7">
    <property type="entry name" value="2,5-DIAMINO-6-RIBOSYLAMINO-4(3H)-PYRIMIDINONE 5'-PHOSPHATE REDUCTASE"/>
    <property type="match status" value="1"/>
</dbReference>
<feature type="binding site" evidence="15">
    <location>
        <position position="199"/>
    </location>
    <ligand>
        <name>NADP(+)</name>
        <dbReference type="ChEBI" id="CHEBI:58349"/>
    </ligand>
</feature>
<dbReference type="PANTHER" id="PTHR38011">
    <property type="entry name" value="DIHYDROFOLATE REDUCTASE FAMILY PROTEIN (AFU_ORTHOLOGUE AFUA_8G06820)"/>
    <property type="match status" value="1"/>
</dbReference>
<evidence type="ECO:0000256" key="14">
    <source>
        <dbReference type="PIRSR" id="PIRSR006769-1"/>
    </source>
</evidence>
<keyword evidence="9 13" id="KW-0862">Zinc</keyword>
<feature type="binding site" evidence="15">
    <location>
        <position position="203"/>
    </location>
    <ligand>
        <name>substrate</name>
    </ligand>
</feature>
<evidence type="ECO:0000256" key="7">
    <source>
        <dbReference type="ARBA" id="ARBA00022723"/>
    </source>
</evidence>
<dbReference type="Gene3D" id="3.40.140.10">
    <property type="entry name" value="Cytidine Deaminase, domain 2"/>
    <property type="match status" value="1"/>
</dbReference>
<dbReference type="EMBL" id="DVLC01000065">
    <property type="protein sequence ID" value="HIT46882.1"/>
    <property type="molecule type" value="Genomic_DNA"/>
</dbReference>
<dbReference type="PIRSF" id="PIRSF006769">
    <property type="entry name" value="RibD"/>
    <property type="match status" value="1"/>
</dbReference>
<dbReference type="PROSITE" id="PS00903">
    <property type="entry name" value="CYT_DCMP_DEAMINASES_1"/>
    <property type="match status" value="1"/>
</dbReference>
<feature type="binding site" evidence="16">
    <location>
        <position position="53"/>
    </location>
    <ligand>
        <name>Zn(2+)</name>
        <dbReference type="ChEBI" id="CHEBI:29105"/>
        <note>catalytic</note>
    </ligand>
</feature>
<comment type="function">
    <text evidence="1 13">Converts 2,5-diamino-6-(ribosylamino)-4(3h)-pyrimidinone 5'-phosphate into 5-amino-6-(ribosylamino)-2,4(1h,3h)-pyrimidinedione 5'-phosphate.</text>
</comment>
<comment type="catalytic activity">
    <reaction evidence="13">
        <text>2,5-diamino-6-hydroxy-4-(5-phosphoribosylamino)-pyrimidine + H2O + H(+) = 5-amino-6-(5-phospho-D-ribosylamino)uracil + NH4(+)</text>
        <dbReference type="Rhea" id="RHEA:21868"/>
        <dbReference type="ChEBI" id="CHEBI:15377"/>
        <dbReference type="ChEBI" id="CHEBI:15378"/>
        <dbReference type="ChEBI" id="CHEBI:28938"/>
        <dbReference type="ChEBI" id="CHEBI:58453"/>
        <dbReference type="ChEBI" id="CHEBI:58614"/>
        <dbReference type="EC" id="3.5.4.26"/>
    </reaction>
</comment>
<feature type="binding site" evidence="15">
    <location>
        <position position="207"/>
    </location>
    <ligand>
        <name>substrate</name>
    </ligand>
</feature>
<keyword evidence="12" id="KW-0511">Multifunctional enzyme</keyword>
<keyword evidence="10 13" id="KW-0521">NADP</keyword>
<feature type="domain" description="CMP/dCMP-type deaminase" evidence="17">
    <location>
        <begin position="4"/>
        <end position="126"/>
    </location>
</feature>
<feature type="binding site" evidence="15">
    <location>
        <position position="210"/>
    </location>
    <ligand>
        <name>substrate</name>
    </ligand>
</feature>
<feature type="binding site" evidence="15">
    <location>
        <position position="171"/>
    </location>
    <ligand>
        <name>substrate</name>
    </ligand>
</feature>
<comment type="cofactor">
    <cofactor evidence="13 16">
        <name>Zn(2+)</name>
        <dbReference type="ChEBI" id="CHEBI:29105"/>
    </cofactor>
    <text evidence="13 16">Binds 1 zinc ion.</text>
</comment>
<feature type="binding site" evidence="15">
    <location>
        <position position="157"/>
    </location>
    <ligand>
        <name>NADP(+)</name>
        <dbReference type="ChEBI" id="CHEBI:58349"/>
    </ligand>
</feature>
<dbReference type="Proteomes" id="UP000886881">
    <property type="component" value="Unassembled WGS sequence"/>
</dbReference>
<gene>
    <name evidence="18" type="primary">ribD</name>
    <name evidence="18" type="ORF">IAC35_03380</name>
</gene>
<feature type="binding site" evidence="15">
    <location>
        <position position="173"/>
    </location>
    <ligand>
        <name>NADP(+)</name>
        <dbReference type="ChEBI" id="CHEBI:58349"/>
    </ligand>
</feature>
<keyword evidence="7 13" id="KW-0479">Metal-binding</keyword>
<keyword evidence="6 13" id="KW-0686">Riboflavin biosynthesis</keyword>
<evidence type="ECO:0000313" key="18">
    <source>
        <dbReference type="EMBL" id="HIT46882.1"/>
    </source>
</evidence>
<dbReference type="PROSITE" id="PS51747">
    <property type="entry name" value="CYT_DCMP_DEAMINASES_2"/>
    <property type="match status" value="1"/>
</dbReference>
<comment type="catalytic activity">
    <reaction evidence="13">
        <text>5-amino-6-(5-phospho-D-ribitylamino)uracil + NADP(+) = 5-amino-6-(5-phospho-D-ribosylamino)uracil + NADPH + H(+)</text>
        <dbReference type="Rhea" id="RHEA:17845"/>
        <dbReference type="ChEBI" id="CHEBI:15378"/>
        <dbReference type="ChEBI" id="CHEBI:57783"/>
        <dbReference type="ChEBI" id="CHEBI:58349"/>
        <dbReference type="ChEBI" id="CHEBI:58421"/>
        <dbReference type="ChEBI" id="CHEBI:58453"/>
        <dbReference type="EC" id="1.1.1.193"/>
    </reaction>
</comment>
<dbReference type="NCBIfam" id="TIGR00227">
    <property type="entry name" value="ribD_Cterm"/>
    <property type="match status" value="1"/>
</dbReference>
<dbReference type="EC" id="3.5.4.26" evidence="13"/>
<feature type="binding site" evidence="16">
    <location>
        <position position="87"/>
    </location>
    <ligand>
        <name>Zn(2+)</name>
        <dbReference type="ChEBI" id="CHEBI:29105"/>
        <note>catalytic</note>
    </ligand>
</feature>
<evidence type="ECO:0000256" key="3">
    <source>
        <dbReference type="ARBA" id="ARBA00004910"/>
    </source>
</evidence>
<dbReference type="InterPro" id="IPR002734">
    <property type="entry name" value="RibDG_C"/>
</dbReference>